<dbReference type="SUPFAM" id="SSF48452">
    <property type="entry name" value="TPR-like"/>
    <property type="match status" value="1"/>
</dbReference>
<gene>
    <name evidence="1" type="ORF">TWF718_005207</name>
</gene>
<keyword evidence="2" id="KW-1185">Reference proteome</keyword>
<organism evidence="1 2">
    <name type="scientific">Orbilia javanica</name>
    <dbReference type="NCBI Taxonomy" id="47235"/>
    <lineage>
        <taxon>Eukaryota</taxon>
        <taxon>Fungi</taxon>
        <taxon>Dikarya</taxon>
        <taxon>Ascomycota</taxon>
        <taxon>Pezizomycotina</taxon>
        <taxon>Orbiliomycetes</taxon>
        <taxon>Orbiliales</taxon>
        <taxon>Orbiliaceae</taxon>
        <taxon>Orbilia</taxon>
    </lineage>
</organism>
<dbReference type="InterPro" id="IPR011990">
    <property type="entry name" value="TPR-like_helical_dom_sf"/>
</dbReference>
<protein>
    <submittedName>
        <fullName evidence="1">Uncharacterized protein</fullName>
    </submittedName>
</protein>
<dbReference type="Gene3D" id="1.25.40.10">
    <property type="entry name" value="Tetratricopeptide repeat domain"/>
    <property type="match status" value="1"/>
</dbReference>
<sequence>MWNYFESDYNLFIKRNRKPSMKDFPKSELEAFFKKCLECCAQYDSSRESKTIQAGTGQVELYLVSRDINSAFTVALWTYSWIEAEGKFAHVFKLLFLLTSSNVKAFPDEGLRGTIATFTQQILQSILSRESGIGVSWMTMSMEELNRLLILLGGEKSWPFMLIIVQWLWDQRCENDDTWTPDLVTAIGRRLCDTYMALNRKGEALKLCERIHYNYKRVFGELNPQTLQFADLLAQLYTSTLHYDKAMILCEKVLQALANSTDKPSELKKGQEVDIIFRQLNILKYSRSMKGSWQNSEESYISLVSQLHVLYMQKHSRWDEIADFKFWSAKAVSNKDGPFTWEPPVIWNILEDESIIWKGGVPSIAETPRSMPGIRSPKRLSRINGSFSERELLERETEFEKFSKTTFKHLFSD</sequence>
<dbReference type="Proteomes" id="UP001313282">
    <property type="component" value="Unassembled WGS sequence"/>
</dbReference>
<accession>A0AAN8RLN7</accession>
<evidence type="ECO:0000313" key="1">
    <source>
        <dbReference type="EMBL" id="KAK6352058.1"/>
    </source>
</evidence>
<name>A0AAN8RLN7_9PEZI</name>
<dbReference type="AlphaFoldDB" id="A0AAN8RLN7"/>
<proteinExistence type="predicted"/>
<dbReference type="EMBL" id="JAVHNR010000002">
    <property type="protein sequence ID" value="KAK6352058.1"/>
    <property type="molecule type" value="Genomic_DNA"/>
</dbReference>
<comment type="caution">
    <text evidence="1">The sequence shown here is derived from an EMBL/GenBank/DDBJ whole genome shotgun (WGS) entry which is preliminary data.</text>
</comment>
<evidence type="ECO:0000313" key="2">
    <source>
        <dbReference type="Proteomes" id="UP001313282"/>
    </source>
</evidence>
<reference evidence="1 2" key="1">
    <citation type="submission" date="2019-10" db="EMBL/GenBank/DDBJ databases">
        <authorList>
            <person name="Palmer J.M."/>
        </authorList>
    </citation>
    <scope>NUCLEOTIDE SEQUENCE [LARGE SCALE GENOMIC DNA]</scope>
    <source>
        <strain evidence="1 2">TWF718</strain>
    </source>
</reference>